<evidence type="ECO:0000313" key="1">
    <source>
        <dbReference type="EMBL" id="KAI9912458.1"/>
    </source>
</evidence>
<accession>A0ACC0W107</accession>
<dbReference type="Proteomes" id="UP001163321">
    <property type="component" value="Chromosome 4"/>
</dbReference>
<reference evidence="1 2" key="1">
    <citation type="journal article" date="2022" name="bioRxiv">
        <title>The genome of the oomycete Peronosclerospora sorghi, a cosmopolitan pathogen of maize and sorghum, is inflated with dispersed pseudogenes.</title>
        <authorList>
            <person name="Fletcher K."/>
            <person name="Martin F."/>
            <person name="Isakeit T."/>
            <person name="Cavanaugh K."/>
            <person name="Magill C."/>
            <person name="Michelmore R."/>
        </authorList>
    </citation>
    <scope>NUCLEOTIDE SEQUENCE [LARGE SCALE GENOMIC DNA]</scope>
    <source>
        <strain evidence="1">P6</strain>
    </source>
</reference>
<evidence type="ECO:0000313" key="2">
    <source>
        <dbReference type="Proteomes" id="UP001163321"/>
    </source>
</evidence>
<organism evidence="1 2">
    <name type="scientific">Peronosclerospora sorghi</name>
    <dbReference type="NCBI Taxonomy" id="230839"/>
    <lineage>
        <taxon>Eukaryota</taxon>
        <taxon>Sar</taxon>
        <taxon>Stramenopiles</taxon>
        <taxon>Oomycota</taxon>
        <taxon>Peronosporomycetes</taxon>
        <taxon>Peronosporales</taxon>
        <taxon>Peronosporaceae</taxon>
        <taxon>Peronosclerospora</taxon>
    </lineage>
</organism>
<proteinExistence type="predicted"/>
<keyword evidence="2" id="KW-1185">Reference proteome</keyword>
<sequence>MEQEEAARDTTSGHPSALSSKLFSLVASTPGNIVIQASSMENSVKFTGGAVAALVAMRCAGSLRTAFVVGLLCGLFAHSLYADILRKKRGILRDKYRGEIDAGAEEEDAVI</sequence>
<gene>
    <name evidence="1" type="ORF">PsorP6_006332</name>
</gene>
<protein>
    <submittedName>
        <fullName evidence="1">Uncharacterized protein</fullName>
    </submittedName>
</protein>
<comment type="caution">
    <text evidence="1">The sequence shown here is derived from an EMBL/GenBank/DDBJ whole genome shotgun (WGS) entry which is preliminary data.</text>
</comment>
<dbReference type="EMBL" id="CM047583">
    <property type="protein sequence ID" value="KAI9912458.1"/>
    <property type="molecule type" value="Genomic_DNA"/>
</dbReference>
<name>A0ACC0W107_9STRA</name>